<organism evidence="1 2">
    <name type="scientific">Agaribacillus aureus</name>
    <dbReference type="NCBI Taxonomy" id="3051825"/>
    <lineage>
        <taxon>Bacteria</taxon>
        <taxon>Pseudomonadati</taxon>
        <taxon>Bacteroidota</taxon>
        <taxon>Cytophagia</taxon>
        <taxon>Cytophagales</taxon>
        <taxon>Splendidivirgaceae</taxon>
        <taxon>Agaribacillus</taxon>
    </lineage>
</organism>
<accession>A0ABT8L510</accession>
<evidence type="ECO:0000313" key="2">
    <source>
        <dbReference type="Proteomes" id="UP001172083"/>
    </source>
</evidence>
<dbReference type="Proteomes" id="UP001172083">
    <property type="component" value="Unassembled WGS sequence"/>
</dbReference>
<keyword evidence="2" id="KW-1185">Reference proteome</keyword>
<reference evidence="1" key="1">
    <citation type="submission" date="2023-06" db="EMBL/GenBank/DDBJ databases">
        <title>Genomic of Agaribacillus aureum.</title>
        <authorList>
            <person name="Wang G."/>
        </authorList>
    </citation>
    <scope>NUCLEOTIDE SEQUENCE</scope>
    <source>
        <strain evidence="1">BMA12</strain>
    </source>
</reference>
<dbReference type="RefSeq" id="WP_346758122.1">
    <property type="nucleotide sequence ID" value="NZ_JAUJEB010000001.1"/>
</dbReference>
<protein>
    <submittedName>
        <fullName evidence="1">Uncharacterized protein</fullName>
    </submittedName>
</protein>
<gene>
    <name evidence="1" type="ORF">QQ020_12140</name>
</gene>
<sequence length="54" mass="5912">MNKEIEGVFNTLTGHIPNWRTADFTGSSGRLHEEFTEEMGIVSGKSEVVSGNTI</sequence>
<evidence type="ECO:0000313" key="1">
    <source>
        <dbReference type="EMBL" id="MDN5212805.1"/>
    </source>
</evidence>
<comment type="caution">
    <text evidence="1">The sequence shown here is derived from an EMBL/GenBank/DDBJ whole genome shotgun (WGS) entry which is preliminary data.</text>
</comment>
<dbReference type="EMBL" id="JAUJEB010000001">
    <property type="protein sequence ID" value="MDN5212805.1"/>
    <property type="molecule type" value="Genomic_DNA"/>
</dbReference>
<proteinExistence type="predicted"/>
<name>A0ABT8L510_9BACT</name>